<dbReference type="STRING" id="5722.A2DH20"/>
<dbReference type="SMR" id="A2DH20"/>
<dbReference type="eggNOG" id="KOG0265">
    <property type="taxonomic scope" value="Eukaryota"/>
</dbReference>
<evidence type="ECO:0000313" key="6">
    <source>
        <dbReference type="Proteomes" id="UP000001542"/>
    </source>
</evidence>
<evidence type="ECO:0000256" key="1">
    <source>
        <dbReference type="ARBA" id="ARBA00007625"/>
    </source>
</evidence>
<feature type="repeat" description="WD" evidence="4">
    <location>
        <begin position="234"/>
        <end position="267"/>
    </location>
</feature>
<protein>
    <submittedName>
        <fullName evidence="5">Uncharacterized protein</fullName>
    </submittedName>
</protein>
<dbReference type="Gene3D" id="2.130.10.10">
    <property type="entry name" value="YVTN repeat-like/Quinoprotein amine dehydrogenase"/>
    <property type="match status" value="2"/>
</dbReference>
<sequence length="357" mass="39596">MFRALERHTQDIKADLFEFNNELLMHLQKNDQLNESNFPEIRDYPVSTDLQNKITITEDGDQEISFLSPVSAIDISWGRKNIVFGSYSSLFLSEIENLPSAQQINGSKTAGNQSYIRNVAYHPSDALIAFSGQLGSINLYDIQTLSTISTTKMHSSVVIGLGFTSDGSKLVTTSRDGIINVTDLVQSKIVKEIKVKINLTCMTMSKSDDYLAVGTEEGTIYLFDNRVQEGVQTIDAHYAQVICLATNNEGIIASRGKDKTCRLWDIRETISSTGCIASNADGLCSLDIYDNKLLSATESGDLKLYDLSTTFPLAKTKCLSRPIAVKYVPELNSLIYSTEDSKLHIEKIKAIEQQTDQ</sequence>
<evidence type="ECO:0000256" key="4">
    <source>
        <dbReference type="PROSITE-ProRule" id="PRU00221"/>
    </source>
</evidence>
<reference evidence="5" key="1">
    <citation type="submission" date="2006-10" db="EMBL/GenBank/DDBJ databases">
        <authorList>
            <person name="Amadeo P."/>
            <person name="Zhao Q."/>
            <person name="Wortman J."/>
            <person name="Fraser-Liggett C."/>
            <person name="Carlton J."/>
        </authorList>
    </citation>
    <scope>NUCLEOTIDE SEQUENCE</scope>
    <source>
        <strain evidence="5">G3</strain>
    </source>
</reference>
<dbReference type="InParanoid" id="A2DH20"/>
<evidence type="ECO:0000313" key="5">
    <source>
        <dbReference type="EMBL" id="EAY20330.1"/>
    </source>
</evidence>
<proteinExistence type="inferred from homology"/>
<dbReference type="PANTHER" id="PTHR44019">
    <property type="entry name" value="WD REPEAT-CONTAINING PROTEIN 55"/>
    <property type="match status" value="1"/>
</dbReference>
<dbReference type="InterPro" id="IPR001680">
    <property type="entry name" value="WD40_rpt"/>
</dbReference>
<dbReference type="KEGG" id="tva:5465867"/>
<feature type="repeat" description="WD" evidence="4">
    <location>
        <begin position="151"/>
        <end position="192"/>
    </location>
</feature>
<dbReference type="Proteomes" id="UP000001542">
    <property type="component" value="Unassembled WGS sequence"/>
</dbReference>
<dbReference type="EMBL" id="DS113199">
    <property type="protein sequence ID" value="EAY20330.1"/>
    <property type="molecule type" value="Genomic_DNA"/>
</dbReference>
<dbReference type="SUPFAM" id="SSF50978">
    <property type="entry name" value="WD40 repeat-like"/>
    <property type="match status" value="1"/>
</dbReference>
<dbReference type="PROSITE" id="PS50082">
    <property type="entry name" value="WD_REPEATS_2"/>
    <property type="match status" value="2"/>
</dbReference>
<comment type="similarity">
    <text evidence="1">Belongs to the WD repeat WDR55 family.</text>
</comment>
<gene>
    <name evidence="5" type="ORF">TVAG_193060</name>
</gene>
<dbReference type="InterPro" id="IPR015943">
    <property type="entry name" value="WD40/YVTN_repeat-like_dom_sf"/>
</dbReference>
<dbReference type="VEuPathDB" id="TrichDB:TVAGG3_0341550"/>
<reference evidence="5" key="2">
    <citation type="journal article" date="2007" name="Science">
        <title>Draft genome sequence of the sexually transmitted pathogen Trichomonas vaginalis.</title>
        <authorList>
            <person name="Carlton J.M."/>
            <person name="Hirt R.P."/>
            <person name="Silva J.C."/>
            <person name="Delcher A.L."/>
            <person name="Schatz M."/>
            <person name="Zhao Q."/>
            <person name="Wortman J.R."/>
            <person name="Bidwell S.L."/>
            <person name="Alsmark U.C.M."/>
            <person name="Besteiro S."/>
            <person name="Sicheritz-Ponten T."/>
            <person name="Noel C.J."/>
            <person name="Dacks J.B."/>
            <person name="Foster P.G."/>
            <person name="Simillion C."/>
            <person name="Van de Peer Y."/>
            <person name="Miranda-Saavedra D."/>
            <person name="Barton G.J."/>
            <person name="Westrop G.D."/>
            <person name="Mueller S."/>
            <person name="Dessi D."/>
            <person name="Fiori P.L."/>
            <person name="Ren Q."/>
            <person name="Paulsen I."/>
            <person name="Zhang H."/>
            <person name="Bastida-Corcuera F.D."/>
            <person name="Simoes-Barbosa A."/>
            <person name="Brown M.T."/>
            <person name="Hayes R.D."/>
            <person name="Mukherjee M."/>
            <person name="Okumura C.Y."/>
            <person name="Schneider R."/>
            <person name="Smith A.J."/>
            <person name="Vanacova S."/>
            <person name="Villalvazo M."/>
            <person name="Haas B.J."/>
            <person name="Pertea M."/>
            <person name="Feldblyum T.V."/>
            <person name="Utterback T.R."/>
            <person name="Shu C.L."/>
            <person name="Osoegawa K."/>
            <person name="de Jong P.J."/>
            <person name="Hrdy I."/>
            <person name="Horvathova L."/>
            <person name="Zubacova Z."/>
            <person name="Dolezal P."/>
            <person name="Malik S.B."/>
            <person name="Logsdon J.M. Jr."/>
            <person name="Henze K."/>
            <person name="Gupta A."/>
            <person name="Wang C.C."/>
            <person name="Dunne R.L."/>
            <person name="Upcroft J.A."/>
            <person name="Upcroft P."/>
            <person name="White O."/>
            <person name="Salzberg S.L."/>
            <person name="Tang P."/>
            <person name="Chiu C.-H."/>
            <person name="Lee Y.-S."/>
            <person name="Embley T.M."/>
            <person name="Coombs G.H."/>
            <person name="Mottram J.C."/>
            <person name="Tachezy J."/>
            <person name="Fraser-Liggett C.M."/>
            <person name="Johnson P.J."/>
        </authorList>
    </citation>
    <scope>NUCLEOTIDE SEQUENCE [LARGE SCALE GENOMIC DNA]</scope>
    <source>
        <strain evidence="5">G3</strain>
    </source>
</reference>
<organism evidence="5 6">
    <name type="scientific">Trichomonas vaginalis (strain ATCC PRA-98 / G3)</name>
    <dbReference type="NCBI Taxonomy" id="412133"/>
    <lineage>
        <taxon>Eukaryota</taxon>
        <taxon>Metamonada</taxon>
        <taxon>Parabasalia</taxon>
        <taxon>Trichomonadida</taxon>
        <taxon>Trichomonadidae</taxon>
        <taxon>Trichomonas</taxon>
    </lineage>
</organism>
<evidence type="ECO:0000256" key="3">
    <source>
        <dbReference type="ARBA" id="ARBA00022737"/>
    </source>
</evidence>
<dbReference type="RefSeq" id="XP_001581316.1">
    <property type="nucleotide sequence ID" value="XM_001581266.1"/>
</dbReference>
<dbReference type="InterPro" id="IPR050505">
    <property type="entry name" value="WDR55/POC1"/>
</dbReference>
<dbReference type="SMART" id="SM00320">
    <property type="entry name" value="WD40"/>
    <property type="match status" value="5"/>
</dbReference>
<keyword evidence="2 4" id="KW-0853">WD repeat</keyword>
<accession>A2DH20</accession>
<dbReference type="InterPro" id="IPR036322">
    <property type="entry name" value="WD40_repeat_dom_sf"/>
</dbReference>
<dbReference type="VEuPathDB" id="TrichDB:TVAG_193060"/>
<evidence type="ECO:0000256" key="2">
    <source>
        <dbReference type="ARBA" id="ARBA00022574"/>
    </source>
</evidence>
<dbReference type="Pfam" id="PF02239">
    <property type="entry name" value="Cytochrom_D1"/>
    <property type="match status" value="1"/>
</dbReference>
<name>A2DH20_TRIV3</name>
<dbReference type="PANTHER" id="PTHR44019:SF20">
    <property type="entry name" value="WD REPEAT-CONTAINING PROTEIN 55"/>
    <property type="match status" value="1"/>
</dbReference>
<dbReference type="AlphaFoldDB" id="A2DH20"/>
<keyword evidence="6" id="KW-1185">Reference proteome</keyword>
<keyword evidence="3" id="KW-0677">Repeat</keyword>
<dbReference type="OrthoDB" id="17410at2759"/>